<organism evidence="2 3">
    <name type="scientific">Botryobasidium botryosum (strain FD-172 SS1)</name>
    <dbReference type="NCBI Taxonomy" id="930990"/>
    <lineage>
        <taxon>Eukaryota</taxon>
        <taxon>Fungi</taxon>
        <taxon>Dikarya</taxon>
        <taxon>Basidiomycota</taxon>
        <taxon>Agaricomycotina</taxon>
        <taxon>Agaricomycetes</taxon>
        <taxon>Cantharellales</taxon>
        <taxon>Botryobasidiaceae</taxon>
        <taxon>Botryobasidium</taxon>
    </lineage>
</organism>
<dbReference type="Proteomes" id="UP000027195">
    <property type="component" value="Unassembled WGS sequence"/>
</dbReference>
<dbReference type="STRING" id="930990.A0A067M5U3"/>
<dbReference type="InterPro" id="IPR037238">
    <property type="entry name" value="YbiA-like_sf"/>
</dbReference>
<dbReference type="InParanoid" id="A0A067M5U3"/>
<dbReference type="CDD" id="cd15457">
    <property type="entry name" value="NADAR"/>
    <property type="match status" value="1"/>
</dbReference>
<dbReference type="AlphaFoldDB" id="A0A067M5U3"/>
<sequence length="284" mass="32660">MPAPLRYRVPSHWKNHRPISLCSHCGAMITAKRYYVVVDDRGHEHVCCTNACAQGFFQNMQARAARTRFAPAPLPSDVYSATPSPRHARQKKLRFLQDYRSEPLRASPRLLDSLRDATHYLELLIEAADRFEPQKKLYFNNDTPLFSVLTNLSPYLVVYDGKQYPTSEQLFYALKFLPDRTDIASSIRRLKNPAEAARVASAHTRHARQDWASVERMEAVLVLKFGQHPTLLETLLSTGRSDLIFDKPDVFWGVGPNRRSGANEFGKALMRVRRYYSRLEDSYN</sequence>
<name>A0A067M5U3_BOTB1</name>
<accession>A0A067M5U3</accession>
<evidence type="ECO:0000259" key="1">
    <source>
        <dbReference type="Pfam" id="PF08719"/>
    </source>
</evidence>
<dbReference type="Pfam" id="PF08719">
    <property type="entry name" value="NADAR"/>
    <property type="match status" value="1"/>
</dbReference>
<dbReference type="SUPFAM" id="SSF143990">
    <property type="entry name" value="YbiA-like"/>
    <property type="match status" value="1"/>
</dbReference>
<reference evidence="3" key="1">
    <citation type="journal article" date="2014" name="Proc. Natl. Acad. Sci. U.S.A.">
        <title>Extensive sampling of basidiomycete genomes demonstrates inadequacy of the white-rot/brown-rot paradigm for wood decay fungi.</title>
        <authorList>
            <person name="Riley R."/>
            <person name="Salamov A.A."/>
            <person name="Brown D.W."/>
            <person name="Nagy L.G."/>
            <person name="Floudas D."/>
            <person name="Held B.W."/>
            <person name="Levasseur A."/>
            <person name="Lombard V."/>
            <person name="Morin E."/>
            <person name="Otillar R."/>
            <person name="Lindquist E.A."/>
            <person name="Sun H."/>
            <person name="LaButti K.M."/>
            <person name="Schmutz J."/>
            <person name="Jabbour D."/>
            <person name="Luo H."/>
            <person name="Baker S.E."/>
            <person name="Pisabarro A.G."/>
            <person name="Walton J.D."/>
            <person name="Blanchette R.A."/>
            <person name="Henrissat B."/>
            <person name="Martin F."/>
            <person name="Cullen D."/>
            <person name="Hibbett D.S."/>
            <person name="Grigoriev I.V."/>
        </authorList>
    </citation>
    <scope>NUCLEOTIDE SEQUENCE [LARGE SCALE GENOMIC DNA]</scope>
    <source>
        <strain evidence="3">FD-172 SS1</strain>
    </source>
</reference>
<feature type="domain" description="NADAR" evidence="1">
    <location>
        <begin position="147"/>
        <end position="274"/>
    </location>
</feature>
<dbReference type="EMBL" id="KL198063">
    <property type="protein sequence ID" value="KDQ10904.1"/>
    <property type="molecule type" value="Genomic_DNA"/>
</dbReference>
<protein>
    <recommendedName>
        <fullName evidence="1">NADAR domain-containing protein</fullName>
    </recommendedName>
</protein>
<keyword evidence="3" id="KW-1185">Reference proteome</keyword>
<dbReference type="OrthoDB" id="206452at2759"/>
<dbReference type="HOGENOM" id="CLU_980017_0_0_1"/>
<proteinExistence type="predicted"/>
<dbReference type="Gene3D" id="1.10.357.40">
    <property type="entry name" value="YbiA-like"/>
    <property type="match status" value="1"/>
</dbReference>
<dbReference type="InterPro" id="IPR012816">
    <property type="entry name" value="NADAR"/>
</dbReference>
<evidence type="ECO:0000313" key="2">
    <source>
        <dbReference type="EMBL" id="KDQ10904.1"/>
    </source>
</evidence>
<evidence type="ECO:0000313" key="3">
    <source>
        <dbReference type="Proteomes" id="UP000027195"/>
    </source>
</evidence>
<gene>
    <name evidence="2" type="ORF">BOTBODRAFT_163404</name>
</gene>